<organism evidence="7 8">
    <name type="scientific">Heyndrickxia acidicola</name>
    <dbReference type="NCBI Taxonomy" id="209389"/>
    <lineage>
        <taxon>Bacteria</taxon>
        <taxon>Bacillati</taxon>
        <taxon>Bacillota</taxon>
        <taxon>Bacilli</taxon>
        <taxon>Bacillales</taxon>
        <taxon>Bacillaceae</taxon>
        <taxon>Heyndrickxia</taxon>
    </lineage>
</organism>
<keyword evidence="8" id="KW-1185">Reference proteome</keyword>
<dbReference type="EC" id="1.5.3.2" evidence="7"/>
<comment type="caution">
    <text evidence="7">The sequence shown here is derived from an EMBL/GenBank/DDBJ whole genome shotgun (WGS) entry which is preliminary data.</text>
</comment>
<evidence type="ECO:0000256" key="5">
    <source>
        <dbReference type="SAM" id="Phobius"/>
    </source>
</evidence>
<dbReference type="SUPFAM" id="SSF51905">
    <property type="entry name" value="FAD/NAD(P)-binding domain"/>
    <property type="match status" value="1"/>
</dbReference>
<dbReference type="PANTHER" id="PTHR10961">
    <property type="entry name" value="PEROXISOMAL SARCOSINE OXIDASE"/>
    <property type="match status" value="1"/>
</dbReference>
<evidence type="ECO:0000256" key="1">
    <source>
        <dbReference type="ARBA" id="ARBA00001974"/>
    </source>
</evidence>
<comment type="cofactor">
    <cofactor evidence="1">
        <name>FAD</name>
        <dbReference type="ChEBI" id="CHEBI:57692"/>
    </cofactor>
</comment>
<dbReference type="InterPro" id="IPR036188">
    <property type="entry name" value="FAD/NAD-bd_sf"/>
</dbReference>
<evidence type="ECO:0000313" key="8">
    <source>
        <dbReference type="Proteomes" id="UP001341444"/>
    </source>
</evidence>
<keyword evidence="5" id="KW-0812">Transmembrane</keyword>
<dbReference type="GO" id="GO:0050131">
    <property type="term" value="F:N-methyl-L-amino-acid oxidase activity"/>
    <property type="evidence" value="ECO:0007669"/>
    <property type="project" value="UniProtKB-EC"/>
</dbReference>
<dbReference type="Gene3D" id="3.50.50.60">
    <property type="entry name" value="FAD/NAD(P)-binding domain"/>
    <property type="match status" value="1"/>
</dbReference>
<dbReference type="PANTHER" id="PTHR10961:SF7">
    <property type="entry name" value="FAD DEPENDENT OXIDOREDUCTASE DOMAIN-CONTAINING PROTEIN"/>
    <property type="match status" value="1"/>
</dbReference>
<feature type="domain" description="FAD dependent oxidoreductase" evidence="6">
    <location>
        <begin position="8"/>
        <end position="360"/>
    </location>
</feature>
<keyword evidence="4 7" id="KW-0560">Oxidoreductase</keyword>
<evidence type="ECO:0000256" key="4">
    <source>
        <dbReference type="ARBA" id="ARBA00023002"/>
    </source>
</evidence>
<evidence type="ECO:0000256" key="3">
    <source>
        <dbReference type="ARBA" id="ARBA00022827"/>
    </source>
</evidence>
<accession>A0ABU6MB07</accession>
<keyword evidence="5" id="KW-1133">Transmembrane helix</keyword>
<dbReference type="InterPro" id="IPR045170">
    <property type="entry name" value="MTOX"/>
</dbReference>
<evidence type="ECO:0000256" key="2">
    <source>
        <dbReference type="ARBA" id="ARBA00022630"/>
    </source>
</evidence>
<proteinExistence type="predicted"/>
<dbReference type="EMBL" id="JARMAB010000003">
    <property type="protein sequence ID" value="MED1201844.1"/>
    <property type="molecule type" value="Genomic_DNA"/>
</dbReference>
<protein>
    <submittedName>
        <fullName evidence="7">N-methyl-L-tryptophan oxidase</fullName>
        <ecNumber evidence="7">1.5.3.2</ecNumber>
    </submittedName>
</protein>
<name>A0ABU6MB07_9BACI</name>
<dbReference type="Pfam" id="PF01266">
    <property type="entry name" value="DAO"/>
    <property type="match status" value="1"/>
</dbReference>
<dbReference type="NCBIfam" id="NF008425">
    <property type="entry name" value="PRK11259.1"/>
    <property type="match status" value="1"/>
</dbReference>
<sequence length="380" mass="42185">MEKNMIYDAAIIGAGTMGMAAGAFLAGQNRKTLLLDAFDPPHHHGSHHGGTRMIRHAYGEGRQYVSLVKRAQELWEALEKKSGLKILEKTGVLGLGPRDSVFLKETRMAAEKYGLPLEILSSSEVMKRWPGMTMPKDYIGCFEKDSGLVYSENALKAWKEEALEKGASLVTHSPVQRIDPLVDGIIKIVAEAGVFFSKKVIVTAGAWAAKLMPELQLPIQPVRKVMGWFDASENEFGVSRFPSFYVEDRDKMFYGFPTLNGGGLKLGRTDGGQPIDPDQHVQNFGAYPEDEGELRDFLKTYMPEANGGLKEGKTCLMTQSVDHHFIIDYHPEHENIILACGFSGHGFKFGSVMGEVLAELAIHGRTEFDLSLFSIDRFRK</sequence>
<dbReference type="SUPFAM" id="SSF54373">
    <property type="entry name" value="FAD-linked reductases, C-terminal domain"/>
    <property type="match status" value="1"/>
</dbReference>
<dbReference type="RefSeq" id="WP_066268531.1">
    <property type="nucleotide sequence ID" value="NZ_JARMAB010000003.1"/>
</dbReference>
<dbReference type="Proteomes" id="UP001341444">
    <property type="component" value="Unassembled WGS sequence"/>
</dbReference>
<gene>
    <name evidence="7" type="primary">solA</name>
    <name evidence="7" type="ORF">P4T90_01935</name>
</gene>
<keyword evidence="5" id="KW-0472">Membrane</keyword>
<dbReference type="InterPro" id="IPR006076">
    <property type="entry name" value="FAD-dep_OxRdtase"/>
</dbReference>
<keyword evidence="3" id="KW-0274">FAD</keyword>
<evidence type="ECO:0000313" key="7">
    <source>
        <dbReference type="EMBL" id="MED1201844.1"/>
    </source>
</evidence>
<keyword evidence="2" id="KW-0285">Flavoprotein</keyword>
<reference evidence="7 8" key="1">
    <citation type="submission" date="2023-03" db="EMBL/GenBank/DDBJ databases">
        <title>Bacillus Genome Sequencing.</title>
        <authorList>
            <person name="Dunlap C."/>
        </authorList>
    </citation>
    <scope>NUCLEOTIDE SEQUENCE [LARGE SCALE GENOMIC DNA]</scope>
    <source>
        <strain evidence="7 8">B-23453</strain>
    </source>
</reference>
<feature type="transmembrane region" description="Helical" evidence="5">
    <location>
        <begin position="6"/>
        <end position="26"/>
    </location>
</feature>
<evidence type="ECO:0000259" key="6">
    <source>
        <dbReference type="Pfam" id="PF01266"/>
    </source>
</evidence>
<dbReference type="Gene3D" id="3.30.9.10">
    <property type="entry name" value="D-Amino Acid Oxidase, subunit A, domain 2"/>
    <property type="match status" value="1"/>
</dbReference>